<dbReference type="AlphaFoldDB" id="A0A4Z2HIB9"/>
<comment type="caution">
    <text evidence="2">The sequence shown here is derived from an EMBL/GenBank/DDBJ whole genome shotgun (WGS) entry which is preliminary data.</text>
</comment>
<name>A0A4Z2HIB9_9TELE</name>
<evidence type="ECO:0000313" key="3">
    <source>
        <dbReference type="Proteomes" id="UP000314294"/>
    </source>
</evidence>
<reference evidence="2 3" key="1">
    <citation type="submission" date="2019-03" db="EMBL/GenBank/DDBJ databases">
        <title>First draft genome of Liparis tanakae, snailfish: a comprehensive survey of snailfish specific genes.</title>
        <authorList>
            <person name="Kim W."/>
            <person name="Song I."/>
            <person name="Jeong J.-H."/>
            <person name="Kim D."/>
            <person name="Kim S."/>
            <person name="Ryu S."/>
            <person name="Song J.Y."/>
            <person name="Lee S.K."/>
        </authorList>
    </citation>
    <scope>NUCLEOTIDE SEQUENCE [LARGE SCALE GENOMIC DNA]</scope>
    <source>
        <tissue evidence="2">Muscle</tissue>
    </source>
</reference>
<proteinExistence type="predicted"/>
<gene>
    <name evidence="2" type="ORF">EYF80_024434</name>
</gene>
<evidence type="ECO:0000256" key="1">
    <source>
        <dbReference type="SAM" id="MobiDB-lite"/>
    </source>
</evidence>
<feature type="region of interest" description="Disordered" evidence="1">
    <location>
        <begin position="242"/>
        <end position="274"/>
    </location>
</feature>
<dbReference type="EMBL" id="SRLO01000237">
    <property type="protein sequence ID" value="TNN65280.1"/>
    <property type="molecule type" value="Genomic_DNA"/>
</dbReference>
<organism evidence="2 3">
    <name type="scientific">Liparis tanakae</name>
    <name type="common">Tanaka's snailfish</name>
    <dbReference type="NCBI Taxonomy" id="230148"/>
    <lineage>
        <taxon>Eukaryota</taxon>
        <taxon>Metazoa</taxon>
        <taxon>Chordata</taxon>
        <taxon>Craniata</taxon>
        <taxon>Vertebrata</taxon>
        <taxon>Euteleostomi</taxon>
        <taxon>Actinopterygii</taxon>
        <taxon>Neopterygii</taxon>
        <taxon>Teleostei</taxon>
        <taxon>Neoteleostei</taxon>
        <taxon>Acanthomorphata</taxon>
        <taxon>Eupercaria</taxon>
        <taxon>Perciformes</taxon>
        <taxon>Cottioidei</taxon>
        <taxon>Cottales</taxon>
        <taxon>Liparidae</taxon>
        <taxon>Liparis</taxon>
    </lineage>
</organism>
<accession>A0A4Z2HIB9</accession>
<sequence length="298" mass="31993">MYTGPKQTGLKSVVAGVFGVGAAHLPGHRVEPGEIVSVETVVVLQPAESGGADGQTCRYGDIATFWSWEKQKAPGPYQEEVDVVVWVLRVVHAEGGVYVADVMEVIELLEGLIGEMGRAVVAHPQPVSLRLSLTPSQRPDGPPLARASAKHRNRVLVSSSMPYGPDEVLGCGVSLWNGAVAVESLCFYPEMCVGGQVREQRQAPWATQAVIHQRPADTLSWVEKNAVVLLAPVRHQDVPIVVNAETPRAGQNRPQARTHPDDSDSVPAGLQDPDAWDASSLISSFGYRHEPSGETGCY</sequence>
<evidence type="ECO:0000313" key="2">
    <source>
        <dbReference type="EMBL" id="TNN65280.1"/>
    </source>
</evidence>
<dbReference type="Proteomes" id="UP000314294">
    <property type="component" value="Unassembled WGS sequence"/>
</dbReference>
<keyword evidence="3" id="KW-1185">Reference proteome</keyword>
<protein>
    <submittedName>
        <fullName evidence="2">Uncharacterized protein</fullName>
    </submittedName>
</protein>